<proteinExistence type="predicted"/>
<keyword evidence="2" id="KW-1185">Reference proteome</keyword>
<evidence type="ECO:0000313" key="1">
    <source>
        <dbReference type="EMBL" id="QQP10854.1"/>
    </source>
</evidence>
<dbReference type="RefSeq" id="WP_158003045.1">
    <property type="nucleotide sequence ID" value="NZ_CP067341.1"/>
</dbReference>
<gene>
    <name evidence="1" type="ORF">FJQ98_16540</name>
</gene>
<sequence length="56" mass="6698">MNIEIKQSELLSIMDGFNGLNSEVETTWNLLCRWNDIHKEANEKRMIESIERFKNK</sequence>
<accession>A0ABX7ALY7</accession>
<dbReference type="Proteomes" id="UP000596049">
    <property type="component" value="Chromosome"/>
</dbReference>
<reference evidence="1 2" key="1">
    <citation type="submission" date="2020-01" db="EMBL/GenBank/DDBJ databases">
        <authorList>
            <person name="Liu G."/>
            <person name="Liu B."/>
        </authorList>
    </citation>
    <scope>NUCLEOTIDE SEQUENCE [LARGE SCALE GENOMIC DNA]</scope>
    <source>
        <strain evidence="1 2">FJAT-51161</strain>
    </source>
</reference>
<evidence type="ECO:0000313" key="2">
    <source>
        <dbReference type="Proteomes" id="UP000596049"/>
    </source>
</evidence>
<dbReference type="EMBL" id="CP067341">
    <property type="protein sequence ID" value="QQP10854.1"/>
    <property type="molecule type" value="Genomic_DNA"/>
</dbReference>
<organism evidence="1 2">
    <name type="scientific">Lysinibacillus agricola</name>
    <dbReference type="NCBI Taxonomy" id="2590012"/>
    <lineage>
        <taxon>Bacteria</taxon>
        <taxon>Bacillati</taxon>
        <taxon>Bacillota</taxon>
        <taxon>Bacilli</taxon>
        <taxon>Bacillales</taxon>
        <taxon>Bacillaceae</taxon>
        <taxon>Lysinibacillus</taxon>
    </lineage>
</organism>
<protein>
    <submittedName>
        <fullName evidence="1">Uncharacterized protein</fullName>
    </submittedName>
</protein>
<name>A0ABX7ALY7_9BACI</name>